<feature type="compositionally biased region" description="Polar residues" evidence="5">
    <location>
        <begin position="1232"/>
        <end position="1244"/>
    </location>
</feature>
<feature type="compositionally biased region" description="Low complexity" evidence="5">
    <location>
        <begin position="8"/>
        <end position="19"/>
    </location>
</feature>
<dbReference type="InterPro" id="IPR013083">
    <property type="entry name" value="Znf_RING/FYVE/PHD"/>
</dbReference>
<dbReference type="InterPro" id="IPR000306">
    <property type="entry name" value="Znf_FYVE"/>
</dbReference>
<dbReference type="SUPFAM" id="SSF57903">
    <property type="entry name" value="FYVE/PHD zinc finger"/>
    <property type="match status" value="1"/>
</dbReference>
<keyword evidence="3" id="KW-0862">Zinc</keyword>
<dbReference type="InterPro" id="IPR017455">
    <property type="entry name" value="Znf_FYVE-rel"/>
</dbReference>
<organism evidence="8 9">
    <name type="scientific">Hyaloperonospora brassicae</name>
    <name type="common">Brassica downy mildew</name>
    <name type="synonym">Peronospora brassicae</name>
    <dbReference type="NCBI Taxonomy" id="162125"/>
    <lineage>
        <taxon>Eukaryota</taxon>
        <taxon>Sar</taxon>
        <taxon>Stramenopiles</taxon>
        <taxon>Oomycota</taxon>
        <taxon>Peronosporomycetes</taxon>
        <taxon>Peronosporales</taxon>
        <taxon>Peronosporaceae</taxon>
        <taxon>Hyaloperonospora</taxon>
    </lineage>
</organism>
<evidence type="ECO:0008006" key="10">
    <source>
        <dbReference type="Google" id="ProtNLM"/>
    </source>
</evidence>
<dbReference type="Proteomes" id="UP001162031">
    <property type="component" value="Unassembled WGS sequence"/>
</dbReference>
<feature type="region of interest" description="Disordered" evidence="5">
    <location>
        <begin position="1230"/>
        <end position="1253"/>
    </location>
</feature>
<keyword evidence="2 4" id="KW-0863">Zinc-finger</keyword>
<feature type="domain" description="FYVE-type" evidence="7">
    <location>
        <begin position="1164"/>
        <end position="1215"/>
    </location>
</feature>
<feature type="region of interest" description="Disordered" evidence="5">
    <location>
        <begin position="198"/>
        <end position="279"/>
    </location>
</feature>
<keyword evidence="1" id="KW-0479">Metal-binding</keyword>
<reference evidence="8" key="1">
    <citation type="submission" date="2022-12" db="EMBL/GenBank/DDBJ databases">
        <authorList>
            <person name="Webb A."/>
        </authorList>
    </citation>
    <scope>NUCLEOTIDE SEQUENCE</scope>
    <source>
        <strain evidence="8">Hp1</strain>
    </source>
</reference>
<feature type="domain" description="PH" evidence="6">
    <location>
        <begin position="711"/>
        <end position="732"/>
    </location>
</feature>
<proteinExistence type="predicted"/>
<gene>
    <name evidence="8" type="ORF">HBR001_LOCUS4277</name>
</gene>
<evidence type="ECO:0000256" key="5">
    <source>
        <dbReference type="SAM" id="MobiDB-lite"/>
    </source>
</evidence>
<evidence type="ECO:0000259" key="7">
    <source>
        <dbReference type="PROSITE" id="PS50178"/>
    </source>
</evidence>
<feature type="region of interest" description="Disordered" evidence="5">
    <location>
        <begin position="1"/>
        <end position="22"/>
    </location>
</feature>
<dbReference type="PANTHER" id="PTHR23164">
    <property type="entry name" value="EARLY ENDOSOME ANTIGEN 1"/>
    <property type="match status" value="1"/>
</dbReference>
<evidence type="ECO:0000256" key="4">
    <source>
        <dbReference type="PROSITE-ProRule" id="PRU00091"/>
    </source>
</evidence>
<keyword evidence="9" id="KW-1185">Reference proteome</keyword>
<evidence type="ECO:0000256" key="2">
    <source>
        <dbReference type="ARBA" id="ARBA00022771"/>
    </source>
</evidence>
<evidence type="ECO:0000313" key="9">
    <source>
        <dbReference type="Proteomes" id="UP001162031"/>
    </source>
</evidence>
<accession>A0AAV0TZB7</accession>
<dbReference type="SUPFAM" id="SSF50729">
    <property type="entry name" value="PH domain-like"/>
    <property type="match status" value="1"/>
</dbReference>
<sequence>MPVLHDATSPPGSTPSSPTHAETPFQLERQHVAEQTRANIEKFVDGLMSDEYSLAQLLNESFSFEMLELLFKRMTNRLRGILFSQEKTRELIRLALDVSYPSHTRAMATQFIVVGGAVNAIAACDATGARHECDESWDLIFRTLHREADGVSSRCDTPSRRQERLESVAEMEELIQVAVQVFEKDGAQTLQQSFADHEEEIEKKKEEKTVDVGALQQPQQQQQVAGRRRSSAGSPLATEIESSKGSFRAVGSPLQSPVNGGLQLLGAGKGRNDSEPRGRMEIKGGRMIMDNGDDLDVEEPDDTGIPAPLTTEVNATAMYGIFSHDSANFASQILRYFAIRGQKGACILHYLANHPATVDMLLANVGHDDIRTLLLHLIYAEHSEAAITSLFETHMMQKLIQKQVTFSPPRNAFERDCIENTFMLLREIVHAPYLTGRGVAISAKTIPLDKLTGQDEYVSICGASRETANSALRKYTSRKVRRLIHLFMQEHQAALELLFVQMMKELTFWSIPLTRQRRGSVASYESLMLLSQGHPRPTCIMMLMHLFELTETIEFTDARSAGGNSAASVGIDCLNFLCSTHLMRQGKLLVKNKLKNELQRCQVSLNCMMGLRMTALREDQPDLSPSLDRAFTPTIGNQIVITLDEMESVQSSKWHDFGFSVTVKKKAQDAYKNSSASRHSVATPANAMVHTQRRSGQEDNCMTTEVKSTKYFAAASEEEKQAWMTLLQAVIDGDLNELEIFCSDDWRSNVREYRRLRECLITCMERKGHELMVFLKQVITFNTRKASGFHLWQVVRCLNSVLLNESKRLDRMFVGAHVITTLITCYEKYPMWNLLLGGITKMLVFCIGDLKNKRSRRCPIIGRILQTEGPDAKLAPLLCKVYLNRATTENDGGQEYVSMAGTDAMSNLKLIMEALKMCYKDPKTRSQERIQCDMKVNPVWRELVKASDDLAKKDPSSCILTAGTPPVNILNATAMSNGFAAPAHPTFQEEIINHISRPSYSTAHGFGSSFLEGEGCAFGYLFKQRYGGREWKKALVVYEYVSHKLWYFYPSEVDEAHAIKWKWIVPLSVRSRYTHGQDETHSSVGHHGLYITAYDHQQNDEESKVLAKEMHFSVTKLEDRDLWKELLSNAADVIHEMGRDYLVLSQKLKKPDKKTITHCQDPTCKMPFKLFRRPHSCKRCGKWMCAKCASQRMSIPEVGLLHPVRHCRACFVAHGGAHAEVEPFNLFHLTPRNRSSTNSATPGRSTARGPQGGALSNAELYELAHGMVSPRTLMQMNRRLTRLSSIESPTAVENGGGFHVDEVDAPGNNFGTENLDMFADEEEEFTLYSLSVSRRSLLNPREDIRG</sequence>
<dbReference type="InterPro" id="IPR001849">
    <property type="entry name" value="PH_domain"/>
</dbReference>
<dbReference type="Gene3D" id="3.30.40.10">
    <property type="entry name" value="Zinc/RING finger domain, C3HC4 (zinc finger)"/>
    <property type="match status" value="1"/>
</dbReference>
<comment type="caution">
    <text evidence="8">The sequence shown here is derived from an EMBL/GenBank/DDBJ whole genome shotgun (WGS) entry which is preliminary data.</text>
</comment>
<evidence type="ECO:0000256" key="1">
    <source>
        <dbReference type="ARBA" id="ARBA00022723"/>
    </source>
</evidence>
<feature type="compositionally biased region" description="Basic and acidic residues" evidence="5">
    <location>
        <begin position="270"/>
        <end position="279"/>
    </location>
</feature>
<evidence type="ECO:0000256" key="3">
    <source>
        <dbReference type="ARBA" id="ARBA00022833"/>
    </source>
</evidence>
<dbReference type="GO" id="GO:0008270">
    <property type="term" value="F:zinc ion binding"/>
    <property type="evidence" value="ECO:0007669"/>
    <property type="project" value="UniProtKB-KW"/>
</dbReference>
<dbReference type="PANTHER" id="PTHR23164:SF30">
    <property type="entry name" value="EARLY ENDOSOME ANTIGEN 1"/>
    <property type="match status" value="1"/>
</dbReference>
<dbReference type="SMART" id="SM00064">
    <property type="entry name" value="FYVE"/>
    <property type="match status" value="1"/>
</dbReference>
<dbReference type="InterPro" id="IPR011011">
    <property type="entry name" value="Znf_FYVE_PHD"/>
</dbReference>
<dbReference type="Pfam" id="PF01363">
    <property type="entry name" value="FYVE"/>
    <property type="match status" value="1"/>
</dbReference>
<dbReference type="PROSITE" id="PS50178">
    <property type="entry name" value="ZF_FYVE"/>
    <property type="match status" value="1"/>
</dbReference>
<protein>
    <recommendedName>
        <fullName evidence="10">FYVE-type domain-containing protein</fullName>
    </recommendedName>
</protein>
<evidence type="ECO:0000313" key="8">
    <source>
        <dbReference type="EMBL" id="CAI5728237.1"/>
    </source>
</evidence>
<dbReference type="PROSITE" id="PS50003">
    <property type="entry name" value="PH_DOMAIN"/>
    <property type="match status" value="1"/>
</dbReference>
<name>A0AAV0TZB7_HYABA</name>
<dbReference type="EMBL" id="CANTFL010000851">
    <property type="protein sequence ID" value="CAI5728237.1"/>
    <property type="molecule type" value="Genomic_DNA"/>
</dbReference>
<evidence type="ECO:0000259" key="6">
    <source>
        <dbReference type="PROSITE" id="PS50003"/>
    </source>
</evidence>
<feature type="compositionally biased region" description="Basic and acidic residues" evidence="5">
    <location>
        <begin position="200"/>
        <end position="210"/>
    </location>
</feature>